<dbReference type="RefSeq" id="WP_344175993.1">
    <property type="nucleotide sequence ID" value="NZ_BAAANC010000002.1"/>
</dbReference>
<accession>A0ABN2B693</accession>
<name>A0ABN2B693_9ACTN</name>
<comment type="caution">
    <text evidence="1">The sequence shown here is derived from an EMBL/GenBank/DDBJ whole genome shotgun (WGS) entry which is preliminary data.</text>
</comment>
<sequence>MPENFRGWRLEVGAPFPAPFFVENNGRSKVLIGPNGCGKSKFIDAMAAPGTSRVYAKLPDVLKRAWVGASSENNRLASPLPQEVAAVVDFIPYVDDDPNRFWSVSSEVDEAVVCLSDERGEDLERGSWTIPVGGAASLCEEWIRPDVGIAVDLQLHAQATFADWLSECLLCLDARIVRSGNPLVGRLADGTGVSFLSIAESFCASVATRTQTRLSAFVGFDLDMLIAPEESFQFRLRMSGEWFPYDRASTAIRRWVSLAATETLREYYLLACGVSKFHEGRLPAAEFLDGTILDQLIPRGPVSGFATKSAWVMLDEPEVHLFGSEAQKLGESLAEVSVGGRLIVATHSLELAAGLVGKCDFFTFTAPGSFEYSPPDEWASTQLARLAVEGPGALAGLKVLYVEGIWDANILDFFYRDKLRDARVVVCPTHGTLAASGVVTSVWQRLIGSPFGVMFDSLTAGDTEERWRLLQSRALVDRRGTVRELRARADRPDRLSNEDLGLLRVQANILEASMETRVSFMMHGLSDIFQVVSPKAFGAETDSWRELGLKPGESFKGFIRTRFGYGLDSGDGARTLFRRLQSREVGVDPEAKQAVDGVVEPFLNWHGV</sequence>
<evidence type="ECO:0008006" key="3">
    <source>
        <dbReference type="Google" id="ProtNLM"/>
    </source>
</evidence>
<evidence type="ECO:0000313" key="1">
    <source>
        <dbReference type="EMBL" id="GAA1533295.1"/>
    </source>
</evidence>
<dbReference type="Proteomes" id="UP001500363">
    <property type="component" value="Unassembled WGS sequence"/>
</dbReference>
<gene>
    <name evidence="1" type="ORF">GCM10009741_39530</name>
</gene>
<dbReference type="InterPro" id="IPR027417">
    <property type="entry name" value="P-loop_NTPase"/>
</dbReference>
<reference evidence="1 2" key="1">
    <citation type="journal article" date="2019" name="Int. J. Syst. Evol. Microbiol.">
        <title>The Global Catalogue of Microorganisms (GCM) 10K type strain sequencing project: providing services to taxonomists for standard genome sequencing and annotation.</title>
        <authorList>
            <consortium name="The Broad Institute Genomics Platform"/>
            <consortium name="The Broad Institute Genome Sequencing Center for Infectious Disease"/>
            <person name="Wu L."/>
            <person name="Ma J."/>
        </authorList>
    </citation>
    <scope>NUCLEOTIDE SEQUENCE [LARGE SCALE GENOMIC DNA]</scope>
    <source>
        <strain evidence="1 2">JCM 14303</strain>
    </source>
</reference>
<keyword evidence="2" id="KW-1185">Reference proteome</keyword>
<evidence type="ECO:0000313" key="2">
    <source>
        <dbReference type="Proteomes" id="UP001500363"/>
    </source>
</evidence>
<dbReference type="SUPFAM" id="SSF52540">
    <property type="entry name" value="P-loop containing nucleoside triphosphate hydrolases"/>
    <property type="match status" value="1"/>
</dbReference>
<dbReference type="EMBL" id="BAAANC010000002">
    <property type="protein sequence ID" value="GAA1533295.1"/>
    <property type="molecule type" value="Genomic_DNA"/>
</dbReference>
<protein>
    <recommendedName>
        <fullName evidence="3">AbiEii toxin of type IV toxin-antitoxin system</fullName>
    </recommendedName>
</protein>
<proteinExistence type="predicted"/>
<organism evidence="1 2">
    <name type="scientific">Kribbella lupini</name>
    <dbReference type="NCBI Taxonomy" id="291602"/>
    <lineage>
        <taxon>Bacteria</taxon>
        <taxon>Bacillati</taxon>
        <taxon>Actinomycetota</taxon>
        <taxon>Actinomycetes</taxon>
        <taxon>Propionibacteriales</taxon>
        <taxon>Kribbellaceae</taxon>
        <taxon>Kribbella</taxon>
    </lineage>
</organism>